<evidence type="ECO:0000259" key="2">
    <source>
        <dbReference type="PROSITE" id="PS50093"/>
    </source>
</evidence>
<organism evidence="3 4">
    <name type="scientific">Chitinophaga filiformis</name>
    <name type="common">Myxococcus filiformis</name>
    <name type="synonym">Flexibacter filiformis</name>
    <dbReference type="NCBI Taxonomy" id="104663"/>
    <lineage>
        <taxon>Bacteria</taxon>
        <taxon>Pseudomonadati</taxon>
        <taxon>Bacteroidota</taxon>
        <taxon>Chitinophagia</taxon>
        <taxon>Chitinophagales</taxon>
        <taxon>Chitinophagaceae</taxon>
        <taxon>Chitinophaga</taxon>
    </lineage>
</organism>
<proteinExistence type="predicted"/>
<keyword evidence="4" id="KW-1185">Reference proteome</keyword>
<dbReference type="InterPro" id="IPR035986">
    <property type="entry name" value="PKD_dom_sf"/>
</dbReference>
<dbReference type="InterPro" id="IPR013783">
    <property type="entry name" value="Ig-like_fold"/>
</dbReference>
<dbReference type="RefSeq" id="WP_247814102.1">
    <property type="nucleotide sequence ID" value="NZ_CP095855.1"/>
</dbReference>
<evidence type="ECO:0000313" key="3">
    <source>
        <dbReference type="EMBL" id="UPK72011.1"/>
    </source>
</evidence>
<gene>
    <name evidence="3" type="ORF">MYF79_12020</name>
</gene>
<sequence>MKRSLLATLFVFAGISMYANTSIQPAGGNAASKLSASTADVLPTPDFIYYIRPAGNPYPGARLVSFIVSVPGPGEHDLIGAVDWDFGDGTPPALNTAGLSNHIYTQAGTFNVTMTFHYVTGETFVIVKPVTITL</sequence>
<dbReference type="Gene3D" id="2.60.40.10">
    <property type="entry name" value="Immunoglobulins"/>
    <property type="match status" value="1"/>
</dbReference>
<name>A0ABY4IB44_CHIFI</name>
<accession>A0ABY4IB44</accession>
<feature type="chain" id="PRO_5046839862" evidence="1">
    <location>
        <begin position="19"/>
        <end position="134"/>
    </location>
</feature>
<evidence type="ECO:0000313" key="4">
    <source>
        <dbReference type="Proteomes" id="UP000830198"/>
    </source>
</evidence>
<dbReference type="PROSITE" id="PS50093">
    <property type="entry name" value="PKD"/>
    <property type="match status" value="1"/>
</dbReference>
<feature type="signal peptide" evidence="1">
    <location>
        <begin position="1"/>
        <end position="18"/>
    </location>
</feature>
<dbReference type="EMBL" id="CP095855">
    <property type="protein sequence ID" value="UPK72011.1"/>
    <property type="molecule type" value="Genomic_DNA"/>
</dbReference>
<keyword evidence="1" id="KW-0732">Signal</keyword>
<reference evidence="3 4" key="1">
    <citation type="submission" date="2022-04" db="EMBL/GenBank/DDBJ databases">
        <title>The arsenic-methylating capacity of Chitinophaga filiformis YT5 during chitin decomposition.</title>
        <authorList>
            <person name="Chen G."/>
            <person name="Liang Y."/>
        </authorList>
    </citation>
    <scope>NUCLEOTIDE SEQUENCE [LARGE SCALE GENOMIC DNA]</scope>
    <source>
        <strain evidence="3 4">YT5</strain>
    </source>
</reference>
<dbReference type="SUPFAM" id="SSF49299">
    <property type="entry name" value="PKD domain"/>
    <property type="match status" value="1"/>
</dbReference>
<dbReference type="InterPro" id="IPR000601">
    <property type="entry name" value="PKD_dom"/>
</dbReference>
<dbReference type="CDD" id="cd00146">
    <property type="entry name" value="PKD"/>
    <property type="match status" value="1"/>
</dbReference>
<dbReference type="Pfam" id="PF00801">
    <property type="entry name" value="PKD"/>
    <property type="match status" value="1"/>
</dbReference>
<dbReference type="Proteomes" id="UP000830198">
    <property type="component" value="Chromosome"/>
</dbReference>
<evidence type="ECO:0000256" key="1">
    <source>
        <dbReference type="SAM" id="SignalP"/>
    </source>
</evidence>
<feature type="domain" description="PKD" evidence="2">
    <location>
        <begin position="84"/>
        <end position="134"/>
    </location>
</feature>
<protein>
    <submittedName>
        <fullName evidence="3">PKD domain-containing protein</fullName>
    </submittedName>
</protein>